<reference evidence="3 4" key="1">
    <citation type="journal article" date="2018" name="J. Microbiol.">
        <title>Bacillus spongiae sp. nov., isolated from sponge of Jeju Island.</title>
        <authorList>
            <person name="Lee G.E."/>
            <person name="Im W.T."/>
            <person name="Park J.S."/>
        </authorList>
    </citation>
    <scope>NUCLEOTIDE SEQUENCE [LARGE SCALE GENOMIC DNA]</scope>
    <source>
        <strain evidence="3 4">135PIL107-10</strain>
    </source>
</reference>
<dbReference type="Proteomes" id="UP001312865">
    <property type="component" value="Unassembled WGS sequence"/>
</dbReference>
<evidence type="ECO:0000259" key="2">
    <source>
        <dbReference type="PROSITE" id="PS51704"/>
    </source>
</evidence>
<feature type="domain" description="GP-PDE" evidence="2">
    <location>
        <begin position="38"/>
        <end position="274"/>
    </location>
</feature>
<comment type="caution">
    <text evidence="3">The sequence shown here is derived from an EMBL/GenBank/DDBJ whole genome shotgun (WGS) entry which is preliminary data.</text>
</comment>
<proteinExistence type="predicted"/>
<dbReference type="InterPro" id="IPR017946">
    <property type="entry name" value="PLC-like_Pdiesterase_TIM-brl"/>
</dbReference>
<dbReference type="PROSITE" id="PS51257">
    <property type="entry name" value="PROKAR_LIPOPROTEIN"/>
    <property type="match status" value="1"/>
</dbReference>
<dbReference type="InterPro" id="IPR030395">
    <property type="entry name" value="GP_PDE_dom"/>
</dbReference>
<feature type="chain" id="PRO_5045569556" evidence="1">
    <location>
        <begin position="24"/>
        <end position="278"/>
    </location>
</feature>
<gene>
    <name evidence="3" type="ORF">WAK64_12285</name>
</gene>
<keyword evidence="4" id="KW-1185">Reference proteome</keyword>
<sequence>MKNYLNILLISLCVSLISCSTTASSNTKDIEKTREIQPLTIAHRGASELEPEHTLLSYERAIKDKADFIEIDLRQSKDGELVAIHDETVERTTNGTDRVSDLTLAELKELDAGKGQKIVTIEEIIEEFGTSTNYYIETKTDPNDPLVMEQKLVDLLSKYDLIDRKKVVVQSFNEKSLEKIHSINKRIPLVRLLNNEEIQELNLDTLNNIKEFAYAVGPNAQFIDDDIVSMVHNARMEIHVFFYPDDEKELTPKMLTLKVDGLITNNPAYTKEVIDSSK</sequence>
<dbReference type="RefSeq" id="WP_336587269.1">
    <property type="nucleotide sequence ID" value="NZ_JBBAXC010000009.1"/>
</dbReference>
<dbReference type="Gene3D" id="3.20.20.190">
    <property type="entry name" value="Phosphatidylinositol (PI) phosphodiesterase"/>
    <property type="match status" value="1"/>
</dbReference>
<feature type="signal peptide" evidence="1">
    <location>
        <begin position="1"/>
        <end position="23"/>
    </location>
</feature>
<protein>
    <submittedName>
        <fullName evidence="3">Glycerophosphodiester phosphodiesterase family protein</fullName>
    </submittedName>
</protein>
<accession>A0ABU8HEW9</accession>
<dbReference type="SUPFAM" id="SSF51695">
    <property type="entry name" value="PLC-like phosphodiesterases"/>
    <property type="match status" value="1"/>
</dbReference>
<dbReference type="PANTHER" id="PTHR46211">
    <property type="entry name" value="GLYCEROPHOSPHORYL DIESTER PHOSPHODIESTERASE"/>
    <property type="match status" value="1"/>
</dbReference>
<name>A0ABU8HEW9_9BACI</name>
<dbReference type="PANTHER" id="PTHR46211:SF7">
    <property type="entry name" value="GLYCEROPHOSPHODIESTER PHOSPHODIESTERASE"/>
    <property type="match status" value="1"/>
</dbReference>
<organism evidence="3 4">
    <name type="scientific">Bacillus spongiae</name>
    <dbReference type="NCBI Taxonomy" id="2683610"/>
    <lineage>
        <taxon>Bacteria</taxon>
        <taxon>Bacillati</taxon>
        <taxon>Bacillota</taxon>
        <taxon>Bacilli</taxon>
        <taxon>Bacillales</taxon>
        <taxon>Bacillaceae</taxon>
        <taxon>Bacillus</taxon>
    </lineage>
</organism>
<dbReference type="EMBL" id="JBBAXC010000009">
    <property type="protein sequence ID" value="MEI5907832.1"/>
    <property type="molecule type" value="Genomic_DNA"/>
</dbReference>
<evidence type="ECO:0000313" key="3">
    <source>
        <dbReference type="EMBL" id="MEI5907832.1"/>
    </source>
</evidence>
<evidence type="ECO:0000256" key="1">
    <source>
        <dbReference type="SAM" id="SignalP"/>
    </source>
</evidence>
<dbReference type="PROSITE" id="PS51704">
    <property type="entry name" value="GP_PDE"/>
    <property type="match status" value="1"/>
</dbReference>
<evidence type="ECO:0000313" key="4">
    <source>
        <dbReference type="Proteomes" id="UP001312865"/>
    </source>
</evidence>
<dbReference type="Pfam" id="PF03009">
    <property type="entry name" value="GDPD"/>
    <property type="match status" value="1"/>
</dbReference>
<keyword evidence="1" id="KW-0732">Signal</keyword>